<evidence type="ECO:0000256" key="12">
    <source>
        <dbReference type="HAMAP-Rule" id="MF_00041"/>
    </source>
</evidence>
<feature type="binding site" evidence="12">
    <location>
        <position position="29"/>
    </location>
    <ligand>
        <name>Zn(2+)</name>
        <dbReference type="ChEBI" id="CHEBI:29105"/>
    </ligand>
</feature>
<evidence type="ECO:0000313" key="14">
    <source>
        <dbReference type="EMBL" id="KRT36152.1"/>
    </source>
</evidence>
<dbReference type="EC" id="6.1.1.16" evidence="12"/>
<dbReference type="SUPFAM" id="SSF47323">
    <property type="entry name" value="Anticodon-binding domain of a subclass of class I aminoacyl-tRNA synthetases"/>
    <property type="match status" value="1"/>
</dbReference>
<dbReference type="FunFam" id="3.40.50.620:FF:000009">
    <property type="entry name" value="Cysteine--tRNA ligase"/>
    <property type="match status" value="1"/>
</dbReference>
<comment type="similarity">
    <text evidence="2 12">Belongs to the class-I aminoacyl-tRNA synthetase family.</text>
</comment>
<dbReference type="PANTHER" id="PTHR10890:SF3">
    <property type="entry name" value="CYSTEINE--TRNA LIGASE, CYTOPLASMIC"/>
    <property type="match status" value="1"/>
</dbReference>
<dbReference type="Gene3D" id="3.40.50.620">
    <property type="entry name" value="HUPs"/>
    <property type="match status" value="1"/>
</dbReference>
<dbReference type="InterPro" id="IPR015273">
    <property type="entry name" value="Cys-tRNA-synt_Ia_DALR"/>
</dbReference>
<keyword evidence="10 12" id="KW-0648">Protein biosynthesis</keyword>
<sequence length="475" mass="54430">MGLVLYNDLTRRKEEFAPVSPGRIGFYVCGPTVYDYIHIGNARPFVVFDALRRYMEYKGFEVIYVQNFTDIDDKMINKANQLGITVKELAEQFIEAYFEDIIPLGVRQATVHPKATEHIDDIIRLISRIIENGHAYIIDGNVYFDVKSYPNYGKLSGQSLEELQAGARIEVDERKRHPLDFVLWKAKKEGEPWWDSPWGHGRPGWHIECSAMAMKYLGDTIDIHGGGSDLIFPHHENEIAQAEAATGKQFVRFWIHNGYLLINKEKMSKSLGNILNVREIRKNFQPLAVRLFILAAHYRSPLDFSDDSLIQATKSLQRLRNCYSDLLFYMERSQEKNTPDTWLEDVVNNGYKRFCNALDDDFNTAGALGAVFEVVRDLNNYLKENETLDKQALIKSKDFFETVENILGVIGINTIGEEFAGTLSSSEIEGLIKEREAARKKRDFARADAIRNELASKGIILEDTPLGTRWKKKEQ</sequence>
<evidence type="ECO:0000256" key="8">
    <source>
        <dbReference type="ARBA" id="ARBA00022833"/>
    </source>
</evidence>
<dbReference type="NCBIfam" id="TIGR00435">
    <property type="entry name" value="cysS"/>
    <property type="match status" value="1"/>
</dbReference>
<dbReference type="GO" id="GO:0004817">
    <property type="term" value="F:cysteine-tRNA ligase activity"/>
    <property type="evidence" value="ECO:0007669"/>
    <property type="project" value="UniProtKB-UniRule"/>
</dbReference>
<evidence type="ECO:0000256" key="4">
    <source>
        <dbReference type="ARBA" id="ARBA00022490"/>
    </source>
</evidence>
<keyword evidence="5 12" id="KW-0436">Ligase</keyword>
<dbReference type="CDD" id="cd00672">
    <property type="entry name" value="CysRS_core"/>
    <property type="match status" value="1"/>
</dbReference>
<dbReference type="GO" id="GO:0006423">
    <property type="term" value="P:cysteinyl-tRNA aminoacylation"/>
    <property type="evidence" value="ECO:0007669"/>
    <property type="project" value="UniProtKB-UniRule"/>
</dbReference>
<keyword evidence="15" id="KW-1185">Reference proteome</keyword>
<evidence type="ECO:0000313" key="15">
    <source>
        <dbReference type="Proteomes" id="UP000005273"/>
    </source>
</evidence>
<proteinExistence type="inferred from homology"/>
<dbReference type="GO" id="GO:0008270">
    <property type="term" value="F:zinc ion binding"/>
    <property type="evidence" value="ECO:0007669"/>
    <property type="project" value="UniProtKB-UniRule"/>
</dbReference>
<evidence type="ECO:0000256" key="10">
    <source>
        <dbReference type="ARBA" id="ARBA00022917"/>
    </source>
</evidence>
<dbReference type="InterPro" id="IPR032678">
    <property type="entry name" value="tRNA-synt_1_cat_dom"/>
</dbReference>
<keyword evidence="11 12" id="KW-0030">Aminoacyl-tRNA synthetase</keyword>
<feature type="short sequence motif" description="'KMSKS' region" evidence="12">
    <location>
        <begin position="266"/>
        <end position="270"/>
    </location>
</feature>
<evidence type="ECO:0000256" key="7">
    <source>
        <dbReference type="ARBA" id="ARBA00022741"/>
    </source>
</evidence>
<dbReference type="GO" id="GO:0005829">
    <property type="term" value="C:cytosol"/>
    <property type="evidence" value="ECO:0007669"/>
    <property type="project" value="TreeGrafter"/>
</dbReference>
<dbReference type="SMART" id="SM00840">
    <property type="entry name" value="DALR_2"/>
    <property type="match status" value="1"/>
</dbReference>
<accession>A0A0T5XCQ9</accession>
<dbReference type="PRINTS" id="PR00983">
    <property type="entry name" value="TRNASYNTHCYS"/>
</dbReference>
<comment type="catalytic activity">
    <reaction evidence="12">
        <text>tRNA(Cys) + L-cysteine + ATP = L-cysteinyl-tRNA(Cys) + AMP + diphosphate</text>
        <dbReference type="Rhea" id="RHEA:17773"/>
        <dbReference type="Rhea" id="RHEA-COMP:9661"/>
        <dbReference type="Rhea" id="RHEA-COMP:9679"/>
        <dbReference type="ChEBI" id="CHEBI:30616"/>
        <dbReference type="ChEBI" id="CHEBI:33019"/>
        <dbReference type="ChEBI" id="CHEBI:35235"/>
        <dbReference type="ChEBI" id="CHEBI:78442"/>
        <dbReference type="ChEBI" id="CHEBI:78517"/>
        <dbReference type="ChEBI" id="CHEBI:456215"/>
        <dbReference type="EC" id="6.1.1.16"/>
    </reaction>
</comment>
<evidence type="ECO:0000256" key="5">
    <source>
        <dbReference type="ARBA" id="ARBA00022598"/>
    </source>
</evidence>
<dbReference type="STRING" id="592015.HMPREF1705_03416"/>
<dbReference type="Proteomes" id="UP000005273">
    <property type="component" value="Unassembled WGS sequence"/>
</dbReference>
<comment type="cofactor">
    <cofactor evidence="12">
        <name>Zn(2+)</name>
        <dbReference type="ChEBI" id="CHEBI:29105"/>
    </cofactor>
    <text evidence="12">Binds 1 zinc ion per subunit.</text>
</comment>
<name>A0A0T5XCQ9_9BACT</name>
<dbReference type="eggNOG" id="COG0215">
    <property type="taxonomic scope" value="Bacteria"/>
</dbReference>
<evidence type="ECO:0000256" key="9">
    <source>
        <dbReference type="ARBA" id="ARBA00022840"/>
    </source>
</evidence>
<dbReference type="Gene3D" id="1.20.120.1910">
    <property type="entry name" value="Cysteine-tRNA ligase, C-terminal anti-codon recognition domain"/>
    <property type="match status" value="1"/>
</dbReference>
<protein>
    <recommendedName>
        <fullName evidence="12">Cysteine--tRNA ligase</fullName>
        <ecNumber evidence="12">6.1.1.16</ecNumber>
    </recommendedName>
    <alternativeName>
        <fullName evidence="12">Cysteinyl-tRNA synthetase</fullName>
        <shortName evidence="12">CysRS</shortName>
    </alternativeName>
</protein>
<evidence type="ECO:0000256" key="1">
    <source>
        <dbReference type="ARBA" id="ARBA00004496"/>
    </source>
</evidence>
<dbReference type="RefSeq" id="WP_009201155.1">
    <property type="nucleotide sequence ID" value="NZ_ACJX03000001.1"/>
</dbReference>
<comment type="caution">
    <text evidence="14">The sequence shown here is derived from an EMBL/GenBank/DDBJ whole genome shotgun (WGS) entry which is preliminary data.</text>
</comment>
<keyword evidence="6 12" id="KW-0479">Metal-binding</keyword>
<dbReference type="PANTHER" id="PTHR10890">
    <property type="entry name" value="CYSTEINYL-TRNA SYNTHETASE"/>
    <property type="match status" value="1"/>
</dbReference>
<evidence type="ECO:0000256" key="11">
    <source>
        <dbReference type="ARBA" id="ARBA00023146"/>
    </source>
</evidence>
<evidence type="ECO:0000259" key="13">
    <source>
        <dbReference type="SMART" id="SM00840"/>
    </source>
</evidence>
<evidence type="ECO:0000256" key="6">
    <source>
        <dbReference type="ARBA" id="ARBA00022723"/>
    </source>
</evidence>
<dbReference type="AlphaFoldDB" id="A0A0T5XCQ9"/>
<feature type="short sequence motif" description="'HIGH' region" evidence="12">
    <location>
        <begin position="31"/>
        <end position="41"/>
    </location>
</feature>
<evidence type="ECO:0000256" key="2">
    <source>
        <dbReference type="ARBA" id="ARBA00005594"/>
    </source>
</evidence>
<dbReference type="Pfam" id="PF01406">
    <property type="entry name" value="tRNA-synt_1e"/>
    <property type="match status" value="1"/>
</dbReference>
<keyword evidence="9 12" id="KW-0067">ATP-binding</keyword>
<dbReference type="InterPro" id="IPR009080">
    <property type="entry name" value="tRNAsynth_Ia_anticodon-bd"/>
</dbReference>
<dbReference type="InterPro" id="IPR014729">
    <property type="entry name" value="Rossmann-like_a/b/a_fold"/>
</dbReference>
<comment type="subunit">
    <text evidence="3 12">Monomer.</text>
</comment>
<dbReference type="HAMAP" id="MF_00041">
    <property type="entry name" value="Cys_tRNA_synth"/>
    <property type="match status" value="1"/>
</dbReference>
<keyword evidence="4 12" id="KW-0963">Cytoplasm</keyword>
<dbReference type="InterPro" id="IPR056411">
    <property type="entry name" value="CysS_C"/>
</dbReference>
<dbReference type="GO" id="GO:0005524">
    <property type="term" value="F:ATP binding"/>
    <property type="evidence" value="ECO:0007669"/>
    <property type="project" value="UniProtKB-UniRule"/>
</dbReference>
<dbReference type="SUPFAM" id="SSF52374">
    <property type="entry name" value="Nucleotidylyl transferase"/>
    <property type="match status" value="1"/>
</dbReference>
<gene>
    <name evidence="12" type="primary">cysS</name>
    <name evidence="14" type="ORF">HMPREF1705_03416</name>
</gene>
<dbReference type="OrthoDB" id="9815130at2"/>
<keyword evidence="8 12" id="KW-0862">Zinc</keyword>
<dbReference type="EMBL" id="ACJX03000001">
    <property type="protein sequence ID" value="KRT36152.1"/>
    <property type="molecule type" value="Genomic_DNA"/>
</dbReference>
<feature type="binding site" evidence="12">
    <location>
        <position position="234"/>
    </location>
    <ligand>
        <name>Zn(2+)</name>
        <dbReference type="ChEBI" id="CHEBI:29105"/>
    </ligand>
</feature>
<comment type="subcellular location">
    <subcellularLocation>
        <location evidence="1 12">Cytoplasm</location>
    </subcellularLocation>
</comment>
<feature type="domain" description="Cysteinyl-tRNA synthetase class Ia DALR" evidence="13">
    <location>
        <begin position="353"/>
        <end position="420"/>
    </location>
</feature>
<dbReference type="InterPro" id="IPR024909">
    <property type="entry name" value="Cys-tRNA/MSH_ligase"/>
</dbReference>
<feature type="binding site" evidence="12">
    <location>
        <position position="269"/>
    </location>
    <ligand>
        <name>ATP</name>
        <dbReference type="ChEBI" id="CHEBI:30616"/>
    </ligand>
</feature>
<keyword evidence="7 12" id="KW-0547">Nucleotide-binding</keyword>
<feature type="binding site" evidence="12">
    <location>
        <position position="209"/>
    </location>
    <ligand>
        <name>Zn(2+)</name>
        <dbReference type="ChEBI" id="CHEBI:29105"/>
    </ligand>
</feature>
<evidence type="ECO:0000256" key="3">
    <source>
        <dbReference type="ARBA" id="ARBA00011245"/>
    </source>
</evidence>
<dbReference type="Pfam" id="PF09190">
    <property type="entry name" value="DALR_2"/>
    <property type="match status" value="1"/>
</dbReference>
<dbReference type="Pfam" id="PF23493">
    <property type="entry name" value="CysS_C"/>
    <property type="match status" value="1"/>
</dbReference>
<organism evidence="14 15">
    <name type="scientific">Acetomicrobium hydrogeniformans ATCC BAA-1850</name>
    <dbReference type="NCBI Taxonomy" id="592015"/>
    <lineage>
        <taxon>Bacteria</taxon>
        <taxon>Thermotogati</taxon>
        <taxon>Synergistota</taxon>
        <taxon>Synergistia</taxon>
        <taxon>Synergistales</taxon>
        <taxon>Acetomicrobiaceae</taxon>
        <taxon>Acetomicrobium</taxon>
    </lineage>
</organism>
<dbReference type="InterPro" id="IPR015803">
    <property type="entry name" value="Cys-tRNA-ligase"/>
</dbReference>
<reference evidence="15" key="1">
    <citation type="submission" date="2012-09" db="EMBL/GenBank/DDBJ databases">
        <authorList>
            <person name="Weinstock G."/>
            <person name="Sodergren E."/>
            <person name="Clifton S."/>
            <person name="Fulton L."/>
            <person name="Fulton B."/>
            <person name="Courtney L."/>
            <person name="Fronick C."/>
            <person name="Harrison M."/>
            <person name="Strong C."/>
            <person name="Farmer C."/>
            <person name="Delehaunty K."/>
            <person name="Markovic C."/>
            <person name="Hall O."/>
            <person name="Minx P."/>
            <person name="Tomlinson C."/>
            <person name="Mitreva M."/>
            <person name="Nelson J."/>
            <person name="Hou S."/>
            <person name="Wollam A."/>
            <person name="Pepin K.H."/>
            <person name="Johnson M."/>
            <person name="Bhonagiri V."/>
            <person name="Nash W.E."/>
            <person name="Suruliraj S."/>
            <person name="Warren W."/>
            <person name="Chinwalla A."/>
            <person name="Mardis E.R."/>
            <person name="Wilson R.K."/>
        </authorList>
    </citation>
    <scope>NUCLEOTIDE SEQUENCE [LARGE SCALE GENOMIC DNA]</scope>
    <source>
        <strain evidence="15">OS1</strain>
    </source>
</reference>
<feature type="binding site" evidence="12">
    <location>
        <position position="238"/>
    </location>
    <ligand>
        <name>Zn(2+)</name>
        <dbReference type="ChEBI" id="CHEBI:29105"/>
    </ligand>
</feature>